<accession>A0A3Q7G114</accession>
<organism evidence="2">
    <name type="scientific">Solanum lycopersicum</name>
    <name type="common">Tomato</name>
    <name type="synonym">Lycopersicon esculentum</name>
    <dbReference type="NCBI Taxonomy" id="4081"/>
    <lineage>
        <taxon>Eukaryota</taxon>
        <taxon>Viridiplantae</taxon>
        <taxon>Streptophyta</taxon>
        <taxon>Embryophyta</taxon>
        <taxon>Tracheophyta</taxon>
        <taxon>Spermatophyta</taxon>
        <taxon>Magnoliopsida</taxon>
        <taxon>eudicotyledons</taxon>
        <taxon>Gunneridae</taxon>
        <taxon>Pentapetalae</taxon>
        <taxon>asterids</taxon>
        <taxon>lamiids</taxon>
        <taxon>Solanales</taxon>
        <taxon>Solanaceae</taxon>
        <taxon>Solanoideae</taxon>
        <taxon>Solaneae</taxon>
        <taxon>Solanum</taxon>
        <taxon>Solanum subgen. Lycopersicon</taxon>
    </lineage>
</organism>
<keyword evidence="1" id="KW-0812">Transmembrane</keyword>
<evidence type="ECO:0000256" key="1">
    <source>
        <dbReference type="SAM" id="Phobius"/>
    </source>
</evidence>
<evidence type="ECO:0000313" key="3">
    <source>
        <dbReference type="Proteomes" id="UP000004994"/>
    </source>
</evidence>
<reference evidence="2" key="1">
    <citation type="journal article" date="2012" name="Nature">
        <title>The tomato genome sequence provides insights into fleshy fruit evolution.</title>
        <authorList>
            <consortium name="Tomato Genome Consortium"/>
        </authorList>
    </citation>
    <scope>NUCLEOTIDE SEQUENCE [LARGE SCALE GENOMIC DNA]</scope>
    <source>
        <strain evidence="2">cv. Heinz 1706</strain>
    </source>
</reference>
<keyword evidence="3" id="KW-1185">Reference proteome</keyword>
<dbReference type="InParanoid" id="A0A3Q7G114"/>
<dbReference type="AlphaFoldDB" id="A0A3Q7G114"/>
<dbReference type="Gramene" id="Solyc04g016090.1.1">
    <property type="protein sequence ID" value="Solyc04g016090.1.1.1"/>
    <property type="gene ID" value="Solyc04g016090.1"/>
</dbReference>
<protein>
    <submittedName>
        <fullName evidence="2">Uncharacterized protein</fullName>
    </submittedName>
</protein>
<dbReference type="PaxDb" id="4081-Solyc04g016090.1.1"/>
<keyword evidence="1" id="KW-1133">Transmembrane helix</keyword>
<feature type="transmembrane region" description="Helical" evidence="1">
    <location>
        <begin position="6"/>
        <end position="30"/>
    </location>
</feature>
<keyword evidence="1" id="KW-0472">Membrane</keyword>
<name>A0A3Q7G114_SOLLC</name>
<reference evidence="2" key="2">
    <citation type="submission" date="2019-01" db="UniProtKB">
        <authorList>
            <consortium name="EnsemblPlants"/>
        </authorList>
    </citation>
    <scope>IDENTIFICATION</scope>
    <source>
        <strain evidence="2">cv. Heinz 1706</strain>
    </source>
</reference>
<proteinExistence type="predicted"/>
<dbReference type="EnsemblPlants" id="Solyc04g016090.1.1">
    <property type="protein sequence ID" value="Solyc04g016090.1.1.1"/>
    <property type="gene ID" value="Solyc04g016090.1"/>
</dbReference>
<evidence type="ECO:0000313" key="2">
    <source>
        <dbReference type="EnsemblPlants" id="Solyc04g016090.1.1.1"/>
    </source>
</evidence>
<sequence>MDNLHFMMVIFVYADEILINMKLNFLFYFLGSLKMLRRSHLFHIIIETTRSLEERVMDC</sequence>
<dbReference type="Proteomes" id="UP000004994">
    <property type="component" value="Chromosome 4"/>
</dbReference>